<feature type="domain" description="Lipid/polyisoprenoid-binding YceI-like" evidence="4">
    <location>
        <begin position="25"/>
        <end position="189"/>
    </location>
</feature>
<evidence type="ECO:0000259" key="4">
    <source>
        <dbReference type="SMART" id="SM00867"/>
    </source>
</evidence>
<dbReference type="InterPro" id="IPR007372">
    <property type="entry name" value="Lipid/polyisoprenoid-bd_YceI"/>
</dbReference>
<dbReference type="PANTHER" id="PTHR34406">
    <property type="entry name" value="PROTEIN YCEI"/>
    <property type="match status" value="1"/>
</dbReference>
<dbReference type="Pfam" id="PF04264">
    <property type="entry name" value="YceI"/>
    <property type="match status" value="1"/>
</dbReference>
<dbReference type="InterPro" id="IPR023480">
    <property type="entry name" value="UPF0312/YceI"/>
</dbReference>
<dbReference type="EMBL" id="JFGV01000028">
    <property type="protein sequence ID" value="EYU15267.1"/>
    <property type="molecule type" value="Genomic_DNA"/>
</dbReference>
<comment type="caution">
    <text evidence="5">The sequence shown here is derived from an EMBL/GenBank/DDBJ whole genome shotgun (WGS) entry which is preliminary data.</text>
</comment>
<dbReference type="GO" id="GO:0042597">
    <property type="term" value="C:periplasmic space"/>
    <property type="evidence" value="ECO:0007669"/>
    <property type="project" value="UniProtKB-SubCell"/>
</dbReference>
<keyword evidence="6" id="KW-1185">Reference proteome</keyword>
<comment type="subcellular location">
    <subcellularLocation>
        <location evidence="3">Periplasm</location>
    </subcellularLocation>
</comment>
<dbReference type="Proteomes" id="UP000023464">
    <property type="component" value="Unassembled WGS sequence"/>
</dbReference>
<dbReference type="NCBIfam" id="NF002994">
    <property type="entry name" value="PRK03757.1"/>
    <property type="match status" value="1"/>
</dbReference>
<feature type="signal peptide" evidence="3">
    <location>
        <begin position="1"/>
        <end position="23"/>
    </location>
</feature>
<dbReference type="AlphaFoldDB" id="A0A022PGK4"/>
<evidence type="ECO:0000256" key="1">
    <source>
        <dbReference type="ARBA" id="ARBA00022729"/>
    </source>
</evidence>
<dbReference type="RefSeq" id="WP_036778601.1">
    <property type="nucleotide sequence ID" value="NZ_CAWLTM010000087.1"/>
</dbReference>
<protein>
    <recommendedName>
        <fullName evidence="3">UPF0312 protein BA1DRAFT_02142</fullName>
    </recommendedName>
</protein>
<reference evidence="5 6" key="1">
    <citation type="submission" date="2014-03" db="EMBL/GenBank/DDBJ databases">
        <title>Draft Genome of Photorhabdus luminescens BA1, an Egyptian Isolate.</title>
        <authorList>
            <person name="Ghazal S."/>
            <person name="Hurst S.G.IV."/>
            <person name="Morris K."/>
            <person name="Thomas K."/>
            <person name="Tisa L.S."/>
        </authorList>
    </citation>
    <scope>NUCLEOTIDE SEQUENCE [LARGE SCALE GENOMIC DNA]</scope>
    <source>
        <strain evidence="5 6">BA1</strain>
    </source>
</reference>
<dbReference type="SMART" id="SM00867">
    <property type="entry name" value="YceI"/>
    <property type="match status" value="1"/>
</dbReference>
<sequence length="192" mass="21280" precursor="true">MLKKTLLGLTAGALLLNASSALAADYKIDIPGQHAFIQFRIQHLGYSWLYGTFKDFDGSFTFDEKNPAADKVDVTIKIASLDTNHAERDKHLRGKDFFNTDKYPEAKFTSTAVKKEGNKYVVTGDLTLNGVTKPVVLNAELLGEGKDPWGGYRAGFDAYGKIKLKDFNFQKDLGPKSQEAELLISVEGIREK</sequence>
<proteinExistence type="inferred from homology"/>
<keyword evidence="1 3" id="KW-0732">Signal</keyword>
<dbReference type="PATRIC" id="fig|1393736.3.peg.2183"/>
<dbReference type="HAMAP" id="MF_00780">
    <property type="entry name" value="UPF0312"/>
    <property type="match status" value="1"/>
</dbReference>
<dbReference type="Gene3D" id="2.40.128.110">
    <property type="entry name" value="Lipid/polyisoprenoid-binding, YceI-like"/>
    <property type="match status" value="1"/>
</dbReference>
<gene>
    <name evidence="5" type="ORF">BA1DRAFT_02142</name>
</gene>
<evidence type="ECO:0000313" key="5">
    <source>
        <dbReference type="EMBL" id="EYU15267.1"/>
    </source>
</evidence>
<organism evidence="5 6">
    <name type="scientific">Photorhabdus aegyptia</name>
    <dbReference type="NCBI Taxonomy" id="2805098"/>
    <lineage>
        <taxon>Bacteria</taxon>
        <taxon>Pseudomonadati</taxon>
        <taxon>Pseudomonadota</taxon>
        <taxon>Gammaproteobacteria</taxon>
        <taxon>Enterobacterales</taxon>
        <taxon>Morganellaceae</taxon>
        <taxon>Photorhabdus</taxon>
    </lineage>
</organism>
<dbReference type="InterPro" id="IPR036761">
    <property type="entry name" value="TTHA0802/YceI-like_sf"/>
</dbReference>
<comment type="similarity">
    <text evidence="3">Belongs to the UPF0312 family. Type 1 subfamily.</text>
</comment>
<dbReference type="SUPFAM" id="SSF101874">
    <property type="entry name" value="YceI-like"/>
    <property type="match status" value="1"/>
</dbReference>
<name>A0A022PGK4_9GAMM</name>
<dbReference type="PANTHER" id="PTHR34406:SF1">
    <property type="entry name" value="PROTEIN YCEI"/>
    <property type="match status" value="1"/>
</dbReference>
<evidence type="ECO:0000256" key="2">
    <source>
        <dbReference type="ARBA" id="ARBA00022764"/>
    </source>
</evidence>
<feature type="chain" id="PRO_5008979386" description="UPF0312 protein BA1DRAFT_02142" evidence="3">
    <location>
        <begin position="24"/>
        <end position="192"/>
    </location>
</feature>
<accession>A0A022PGK4</accession>
<evidence type="ECO:0000313" key="6">
    <source>
        <dbReference type="Proteomes" id="UP000023464"/>
    </source>
</evidence>
<evidence type="ECO:0000256" key="3">
    <source>
        <dbReference type="HAMAP-Rule" id="MF_00780"/>
    </source>
</evidence>
<keyword evidence="2 3" id="KW-0574">Periplasm</keyword>